<reference evidence="1 2" key="1">
    <citation type="submission" date="2017-04" db="EMBL/GenBank/DDBJ databases">
        <title>Whole genome sequence of Bdellovibrio bacteriovorus strain SSB218315.</title>
        <authorList>
            <person name="Oyedara O."/>
            <person name="Rodriguez-Perez M.A."/>
        </authorList>
    </citation>
    <scope>NUCLEOTIDE SEQUENCE [LARGE SCALE GENOMIC DNA]</scope>
    <source>
        <strain evidence="1 2">SSB218315</strain>
    </source>
</reference>
<accession>A0A1Z3NC54</accession>
<dbReference type="EMBL" id="CP020946">
    <property type="protein sequence ID" value="ASD65052.1"/>
    <property type="molecule type" value="Genomic_DNA"/>
</dbReference>
<name>A0A1Z3NC54_BDEBC</name>
<dbReference type="RefSeq" id="WP_088566465.1">
    <property type="nucleotide sequence ID" value="NZ_CP020946.1"/>
</dbReference>
<gene>
    <name evidence="1" type="ORF">B9G79_16485</name>
</gene>
<evidence type="ECO:0008006" key="3">
    <source>
        <dbReference type="Google" id="ProtNLM"/>
    </source>
</evidence>
<evidence type="ECO:0000313" key="2">
    <source>
        <dbReference type="Proteomes" id="UP000197003"/>
    </source>
</evidence>
<evidence type="ECO:0000313" key="1">
    <source>
        <dbReference type="EMBL" id="ASD65052.1"/>
    </source>
</evidence>
<dbReference type="AlphaFoldDB" id="A0A1Z3NC54"/>
<dbReference type="Proteomes" id="UP000197003">
    <property type="component" value="Chromosome"/>
</dbReference>
<proteinExistence type="predicted"/>
<organism evidence="1 2">
    <name type="scientific">Bdellovibrio bacteriovorus</name>
    <dbReference type="NCBI Taxonomy" id="959"/>
    <lineage>
        <taxon>Bacteria</taxon>
        <taxon>Pseudomonadati</taxon>
        <taxon>Bdellovibrionota</taxon>
        <taxon>Bdellovibrionia</taxon>
        <taxon>Bdellovibrionales</taxon>
        <taxon>Pseudobdellovibrionaceae</taxon>
        <taxon>Bdellovibrio</taxon>
    </lineage>
</organism>
<protein>
    <recommendedName>
        <fullName evidence="3">Lipoprotein</fullName>
    </recommendedName>
</protein>
<dbReference type="PROSITE" id="PS51257">
    <property type="entry name" value="PROKAR_LIPOPROTEIN"/>
    <property type="match status" value="1"/>
</dbReference>
<dbReference type="OrthoDB" id="5289424at2"/>
<sequence>MSTLKYVVVMGTTLGLLTGCQKELEEASKPRYLYIASGACYSGTGNTTYSATTSSNVIFRIGLETAQYEGRIADFSSVLDTPGTTPVSIVDHDDEHLLALLEHTGQRRIELIKKDLLGERQTFYNNTSATAPIGALQSAARYLLSVVDGLLISRTTAIEKLDTGKSRETGTGTNAWVQGPGGSCSASATNITSLATYPTSSNAAGYNIIYTHSQNASSANNRIGIMNGLTGWNGTTGCLAAQSGPALTAYPTASVYMPDSGRIAVAYAGISGSMLNSIYTYEVDETANTISDPVNAYEVPSVIYGASAMVYDEVEGHLYVATGGAVTTNFTTGNIPYNIEKFTYDSTTKTFTRVGSTSYYSGNLETRCISSMFIGN</sequence>